<accession>A0A7G9B8L8</accession>
<feature type="domain" description="Helix-turn-helix" evidence="1">
    <location>
        <begin position="8"/>
        <end position="55"/>
    </location>
</feature>
<evidence type="ECO:0000259" key="1">
    <source>
        <dbReference type="Pfam" id="PF12728"/>
    </source>
</evidence>
<dbReference type="KEGG" id="ohi:H8790_11540"/>
<evidence type="ECO:0000313" key="3">
    <source>
        <dbReference type="Proteomes" id="UP000515960"/>
    </source>
</evidence>
<dbReference type="Pfam" id="PF12728">
    <property type="entry name" value="HTH_17"/>
    <property type="match status" value="1"/>
</dbReference>
<dbReference type="NCBIfam" id="TIGR01764">
    <property type="entry name" value="excise"/>
    <property type="match status" value="1"/>
</dbReference>
<dbReference type="InterPro" id="IPR041657">
    <property type="entry name" value="HTH_17"/>
</dbReference>
<gene>
    <name evidence="2" type="ORF">H8790_11540</name>
</gene>
<protein>
    <submittedName>
        <fullName evidence="2">Helix-turn-helix domain-containing protein</fullName>
    </submittedName>
</protein>
<dbReference type="EMBL" id="CP060490">
    <property type="protein sequence ID" value="QNL45899.1"/>
    <property type="molecule type" value="Genomic_DNA"/>
</dbReference>
<organism evidence="2 3">
    <name type="scientific">Oscillibacter hominis</name>
    <dbReference type="NCBI Taxonomy" id="2763056"/>
    <lineage>
        <taxon>Bacteria</taxon>
        <taxon>Bacillati</taxon>
        <taxon>Bacillota</taxon>
        <taxon>Clostridia</taxon>
        <taxon>Eubacteriales</taxon>
        <taxon>Oscillospiraceae</taxon>
        <taxon>Oscillibacter</taxon>
    </lineage>
</organism>
<dbReference type="InterPro" id="IPR010093">
    <property type="entry name" value="SinI_DNA-bd"/>
</dbReference>
<name>A0A7G9B8L8_9FIRM</name>
<keyword evidence="3" id="KW-1185">Reference proteome</keyword>
<dbReference type="AlphaFoldDB" id="A0A7G9B8L8"/>
<sequence length="61" mass="7014">MEPLPETYTVEDIMTILRLGRNAAYNLVHSKAFPVIRIGNLLRIPKSSFHEWLNSSPVVFM</sequence>
<reference evidence="2 3" key="1">
    <citation type="submission" date="2020-08" db="EMBL/GenBank/DDBJ databases">
        <authorList>
            <person name="Liu C."/>
            <person name="Sun Q."/>
        </authorList>
    </citation>
    <scope>NUCLEOTIDE SEQUENCE [LARGE SCALE GENOMIC DNA]</scope>
    <source>
        <strain evidence="2 3">NSJ-62</strain>
    </source>
</reference>
<evidence type="ECO:0000313" key="2">
    <source>
        <dbReference type="EMBL" id="QNL45899.1"/>
    </source>
</evidence>
<dbReference type="GO" id="GO:0003677">
    <property type="term" value="F:DNA binding"/>
    <property type="evidence" value="ECO:0007669"/>
    <property type="project" value="InterPro"/>
</dbReference>
<dbReference type="Proteomes" id="UP000515960">
    <property type="component" value="Chromosome"/>
</dbReference>
<proteinExistence type="predicted"/>